<keyword evidence="1" id="KW-0602">Photosynthesis</keyword>
<keyword evidence="6" id="KW-1185">Reference proteome</keyword>
<dbReference type="PANTHER" id="PTHR33791:SF1">
    <property type="entry name" value="RUBISCO CHAPERONE RBCX"/>
    <property type="match status" value="1"/>
</dbReference>
<dbReference type="Proteomes" id="UP000734854">
    <property type="component" value="Unassembled WGS sequence"/>
</dbReference>
<gene>
    <name evidence="5" type="ORF">ZIOFF_064840</name>
</gene>
<dbReference type="InterPro" id="IPR003435">
    <property type="entry name" value="Chaperonin_RcbX"/>
</dbReference>
<dbReference type="AlphaFoldDB" id="A0A8J5EWJ4"/>
<dbReference type="InterPro" id="IPR038052">
    <property type="entry name" value="Chaperonin_RbcX_sf"/>
</dbReference>
<organism evidence="5 6">
    <name type="scientific">Zingiber officinale</name>
    <name type="common">Ginger</name>
    <name type="synonym">Amomum zingiber</name>
    <dbReference type="NCBI Taxonomy" id="94328"/>
    <lineage>
        <taxon>Eukaryota</taxon>
        <taxon>Viridiplantae</taxon>
        <taxon>Streptophyta</taxon>
        <taxon>Embryophyta</taxon>
        <taxon>Tracheophyta</taxon>
        <taxon>Spermatophyta</taxon>
        <taxon>Magnoliopsida</taxon>
        <taxon>Liliopsida</taxon>
        <taxon>Zingiberales</taxon>
        <taxon>Zingiberaceae</taxon>
        <taxon>Zingiber</taxon>
    </lineage>
</organism>
<proteinExistence type="predicted"/>
<protein>
    <recommendedName>
        <fullName evidence="7">Chaperonin-like RbcX protein</fullName>
    </recommendedName>
</protein>
<name>A0A8J5EWJ4_ZINOF</name>
<keyword evidence="3" id="KW-0120">Carbon dioxide fixation</keyword>
<dbReference type="PANTHER" id="PTHR33791">
    <property type="entry name" value="CHAPERONIN-LIKE RBCX PROTEIN 1, CHLOROPLASTIC"/>
    <property type="match status" value="1"/>
</dbReference>
<dbReference type="SUPFAM" id="SSF158615">
    <property type="entry name" value="RbcX-like"/>
    <property type="match status" value="1"/>
</dbReference>
<accession>A0A8J5EWJ4</accession>
<dbReference type="GO" id="GO:0044183">
    <property type="term" value="F:protein folding chaperone"/>
    <property type="evidence" value="ECO:0007669"/>
    <property type="project" value="InterPro"/>
</dbReference>
<dbReference type="GO" id="GO:0015977">
    <property type="term" value="P:carbon fixation"/>
    <property type="evidence" value="ECO:0007669"/>
    <property type="project" value="UniProtKB-KW"/>
</dbReference>
<dbReference type="Gene3D" id="1.10.1200.210">
    <property type="entry name" value="Chaperonin-like RbcX"/>
    <property type="match status" value="1"/>
</dbReference>
<sequence length="279" mass="32327">MEQEAKKTSQKAGARRAASEVAESRQWERRTTGNRTPEISAAATGDHYEEEEQRQPWQIQREKNLLSTYSTLICDSDFGGAMAAGSVAFAGLEVALRPAPPCRRPPIQLGSSFLHSRRPWRRRRLPALAKKSQQQQKGSRRKGDLLVVVDELGGQYEEGFEDVHSQLINFFTYKATRTVLHQLYEMNPPSYMWLYNFLVNNNPTDGKRFLRILAKEKQDLAERVMITRLHLYGKWIKKCDHAKMYQRISDENLQLMRERLMETVVWPKDDPNMEETGNL</sequence>
<feature type="region of interest" description="Disordered" evidence="4">
    <location>
        <begin position="1"/>
        <end position="56"/>
    </location>
</feature>
<evidence type="ECO:0000313" key="5">
    <source>
        <dbReference type="EMBL" id="KAG6475612.1"/>
    </source>
</evidence>
<evidence type="ECO:0000313" key="6">
    <source>
        <dbReference type="Proteomes" id="UP000734854"/>
    </source>
</evidence>
<reference evidence="5 6" key="1">
    <citation type="submission" date="2020-08" db="EMBL/GenBank/DDBJ databases">
        <title>Plant Genome Project.</title>
        <authorList>
            <person name="Zhang R.-G."/>
        </authorList>
    </citation>
    <scope>NUCLEOTIDE SEQUENCE [LARGE SCALE GENOMIC DNA]</scope>
    <source>
        <tissue evidence="5">Rhizome</tissue>
    </source>
</reference>
<evidence type="ECO:0008006" key="7">
    <source>
        <dbReference type="Google" id="ProtNLM"/>
    </source>
</evidence>
<dbReference type="Pfam" id="PF02341">
    <property type="entry name" value="RbcX"/>
    <property type="match status" value="1"/>
</dbReference>
<dbReference type="GO" id="GO:0015979">
    <property type="term" value="P:photosynthesis"/>
    <property type="evidence" value="ECO:0007669"/>
    <property type="project" value="UniProtKB-KW"/>
</dbReference>
<comment type="caution">
    <text evidence="5">The sequence shown here is derived from an EMBL/GenBank/DDBJ whole genome shotgun (WGS) entry which is preliminary data.</text>
</comment>
<dbReference type="EMBL" id="JACMSC010000018">
    <property type="protein sequence ID" value="KAG6475612.1"/>
    <property type="molecule type" value="Genomic_DNA"/>
</dbReference>
<dbReference type="GO" id="GO:0110102">
    <property type="term" value="P:ribulose bisphosphate carboxylase complex assembly"/>
    <property type="evidence" value="ECO:0007669"/>
    <property type="project" value="InterPro"/>
</dbReference>
<evidence type="ECO:0000256" key="3">
    <source>
        <dbReference type="ARBA" id="ARBA00023300"/>
    </source>
</evidence>
<feature type="compositionally biased region" description="Basic and acidic residues" evidence="4">
    <location>
        <begin position="22"/>
        <end position="31"/>
    </location>
</feature>
<evidence type="ECO:0000256" key="2">
    <source>
        <dbReference type="ARBA" id="ARBA00023186"/>
    </source>
</evidence>
<evidence type="ECO:0000256" key="4">
    <source>
        <dbReference type="SAM" id="MobiDB-lite"/>
    </source>
</evidence>
<keyword evidence="2" id="KW-0143">Chaperone</keyword>
<evidence type="ECO:0000256" key="1">
    <source>
        <dbReference type="ARBA" id="ARBA00022531"/>
    </source>
</evidence>